<dbReference type="PROSITE" id="PS50885">
    <property type="entry name" value="HAMP"/>
    <property type="match status" value="1"/>
</dbReference>
<evidence type="ECO:0000313" key="17">
    <source>
        <dbReference type="EMBL" id="MDI4649281.1"/>
    </source>
</evidence>
<evidence type="ECO:0000256" key="10">
    <source>
        <dbReference type="ARBA" id="ARBA00022840"/>
    </source>
</evidence>
<evidence type="ECO:0000259" key="16">
    <source>
        <dbReference type="PROSITE" id="PS50885"/>
    </source>
</evidence>
<keyword evidence="18" id="KW-1185">Reference proteome</keyword>
<evidence type="ECO:0000256" key="13">
    <source>
        <dbReference type="ARBA" id="ARBA00023136"/>
    </source>
</evidence>
<evidence type="ECO:0000256" key="8">
    <source>
        <dbReference type="ARBA" id="ARBA00022741"/>
    </source>
</evidence>
<comment type="subcellular location">
    <subcellularLocation>
        <location evidence="2">Cell membrane</location>
        <topology evidence="2">Multi-pass membrane protein</topology>
    </subcellularLocation>
</comment>
<dbReference type="GO" id="GO:0004673">
    <property type="term" value="F:protein histidine kinase activity"/>
    <property type="evidence" value="ECO:0007669"/>
    <property type="project" value="UniProtKB-EC"/>
</dbReference>
<dbReference type="Gene3D" id="6.10.340.10">
    <property type="match status" value="1"/>
</dbReference>
<dbReference type="InterPro" id="IPR050640">
    <property type="entry name" value="Bact_2-comp_sensor_kinase"/>
</dbReference>
<dbReference type="RefSeq" id="WP_282911936.1">
    <property type="nucleotide sequence ID" value="NZ_JAGRPV010000001.1"/>
</dbReference>
<feature type="transmembrane region" description="Helical" evidence="14">
    <location>
        <begin position="305"/>
        <end position="327"/>
    </location>
</feature>
<evidence type="ECO:0000313" key="18">
    <source>
        <dbReference type="Proteomes" id="UP001161691"/>
    </source>
</evidence>
<keyword evidence="10" id="KW-0067">ATP-binding</keyword>
<accession>A0ABT6TQZ8</accession>
<evidence type="ECO:0000256" key="7">
    <source>
        <dbReference type="ARBA" id="ARBA00022692"/>
    </source>
</evidence>
<comment type="catalytic activity">
    <reaction evidence="1">
        <text>ATP + protein L-histidine = ADP + protein N-phospho-L-histidine.</text>
        <dbReference type="EC" id="2.7.13.3"/>
    </reaction>
</comment>
<sequence>MWRWIGRFDSRTSLRSKLLVAFALLVLVPTVAIGFFSYRKSSSIIQEQTSRAYLEALRQTSINLSYRMTEVENISYIVYTNDKLQQMLRRARASELTTGQVMDDYKDIKEILHNLETSRNIFRIRLLVPSTALYTTENISLFGLSDSEFDGYRRELGEAKNMMAWKYLGPTSYLDAGTKSIISLQRLMKDFNNVTTSLGVIAIDVEERTFTDVLQNMNLALPYKAMLIKDQSVIASYAHEPERLGIDKAPLSDILRLGGGTDREARTIQYDGKTYLYLVQQLDNVDWKIVALIPTVNIADQSDMLGVYILLLSIGLIALATALAFLLSGRITRRLSVLADKMKGIEHGHFGETVKIEGRDEISLLQRRFNKMSGQIENLIGEVYRVTQHKQQEEMKVLEGRINSHFLYNTLDSVKWMALKSSAPDIARVVTDLSKFFRIGLNRGKDKIPFEKEIEHVRAYVDIQNVRFGGALRTEFSFDPRLQHIEIIKLILQPVVENAIIHGINKAGGRDGLILLRGRLVDDEIVLLVADNGAGMDRETAAGVLDGTVGGYGLSNVHRRLQLYYGPACGVSIRSKPGAGTVVRLKLKTAPVDPLRNGVRSATYS</sequence>
<dbReference type="PROSITE" id="PS50109">
    <property type="entry name" value="HIS_KIN"/>
    <property type="match status" value="1"/>
</dbReference>
<evidence type="ECO:0000259" key="15">
    <source>
        <dbReference type="PROSITE" id="PS50109"/>
    </source>
</evidence>
<dbReference type="Pfam" id="PF00672">
    <property type="entry name" value="HAMP"/>
    <property type="match status" value="1"/>
</dbReference>
<dbReference type="SUPFAM" id="SSF55874">
    <property type="entry name" value="ATPase domain of HSP90 chaperone/DNA topoisomerase II/histidine kinase"/>
    <property type="match status" value="1"/>
</dbReference>
<proteinExistence type="predicted"/>
<keyword evidence="6 17" id="KW-0808">Transferase</keyword>
<gene>
    <name evidence="17" type="ORF">KB449_30370</name>
</gene>
<dbReference type="SUPFAM" id="SSF158472">
    <property type="entry name" value="HAMP domain-like"/>
    <property type="match status" value="1"/>
</dbReference>
<dbReference type="Pfam" id="PF06580">
    <property type="entry name" value="His_kinase"/>
    <property type="match status" value="1"/>
</dbReference>
<evidence type="ECO:0000256" key="5">
    <source>
        <dbReference type="ARBA" id="ARBA00022553"/>
    </source>
</evidence>
<dbReference type="InterPro" id="IPR003594">
    <property type="entry name" value="HATPase_dom"/>
</dbReference>
<keyword evidence="12" id="KW-0902">Two-component regulatory system</keyword>
<evidence type="ECO:0000256" key="1">
    <source>
        <dbReference type="ARBA" id="ARBA00000085"/>
    </source>
</evidence>
<keyword evidence="13 14" id="KW-0472">Membrane</keyword>
<keyword evidence="4" id="KW-1003">Cell membrane</keyword>
<keyword evidence="8" id="KW-0547">Nucleotide-binding</keyword>
<evidence type="ECO:0000256" key="2">
    <source>
        <dbReference type="ARBA" id="ARBA00004651"/>
    </source>
</evidence>
<dbReference type="InterPro" id="IPR003660">
    <property type="entry name" value="HAMP_dom"/>
</dbReference>
<comment type="caution">
    <text evidence="17">The sequence shown here is derived from an EMBL/GenBank/DDBJ whole genome shotgun (WGS) entry which is preliminary data.</text>
</comment>
<dbReference type="CDD" id="cd06225">
    <property type="entry name" value="HAMP"/>
    <property type="match status" value="1"/>
</dbReference>
<dbReference type="Proteomes" id="UP001161691">
    <property type="component" value="Unassembled WGS sequence"/>
</dbReference>
<dbReference type="SMART" id="SM00304">
    <property type="entry name" value="HAMP"/>
    <property type="match status" value="1"/>
</dbReference>
<protein>
    <recommendedName>
        <fullName evidence="3">histidine kinase</fullName>
        <ecNumber evidence="3">2.7.13.3</ecNumber>
    </recommendedName>
</protein>
<keyword evidence="5" id="KW-0597">Phosphoprotein</keyword>
<organism evidence="17 18">
    <name type="scientific">Cohnella hashimotonis</name>
    <dbReference type="NCBI Taxonomy" id="2826895"/>
    <lineage>
        <taxon>Bacteria</taxon>
        <taxon>Bacillati</taxon>
        <taxon>Bacillota</taxon>
        <taxon>Bacilli</taxon>
        <taxon>Bacillales</taxon>
        <taxon>Paenibacillaceae</taxon>
        <taxon>Cohnella</taxon>
    </lineage>
</organism>
<dbReference type="Gene3D" id="3.30.565.10">
    <property type="entry name" value="Histidine kinase-like ATPase, C-terminal domain"/>
    <property type="match status" value="1"/>
</dbReference>
<dbReference type="Pfam" id="PF02518">
    <property type="entry name" value="HATPase_c"/>
    <property type="match status" value="1"/>
</dbReference>
<dbReference type="InterPro" id="IPR010559">
    <property type="entry name" value="Sig_transdc_His_kin_internal"/>
</dbReference>
<dbReference type="Gene3D" id="3.30.450.20">
    <property type="entry name" value="PAS domain"/>
    <property type="match status" value="1"/>
</dbReference>
<keyword evidence="7 14" id="KW-0812">Transmembrane</keyword>
<dbReference type="InterPro" id="IPR005467">
    <property type="entry name" value="His_kinase_dom"/>
</dbReference>
<name>A0ABT6TQZ8_9BACL</name>
<feature type="domain" description="HAMP" evidence="16">
    <location>
        <begin position="329"/>
        <end position="381"/>
    </location>
</feature>
<dbReference type="EMBL" id="JAGRPV010000001">
    <property type="protein sequence ID" value="MDI4649281.1"/>
    <property type="molecule type" value="Genomic_DNA"/>
</dbReference>
<dbReference type="PANTHER" id="PTHR34220:SF11">
    <property type="entry name" value="SENSOR PROTEIN KINASE HPTS"/>
    <property type="match status" value="1"/>
</dbReference>
<evidence type="ECO:0000256" key="11">
    <source>
        <dbReference type="ARBA" id="ARBA00022989"/>
    </source>
</evidence>
<keyword evidence="9 17" id="KW-0418">Kinase</keyword>
<evidence type="ECO:0000256" key="14">
    <source>
        <dbReference type="SAM" id="Phobius"/>
    </source>
</evidence>
<dbReference type="InterPro" id="IPR036890">
    <property type="entry name" value="HATPase_C_sf"/>
</dbReference>
<keyword evidence="11 14" id="KW-1133">Transmembrane helix</keyword>
<reference evidence="17" key="1">
    <citation type="submission" date="2023-04" db="EMBL/GenBank/DDBJ databases">
        <title>Comparative genomic analysis of Cohnella hashimotonis sp. nov., isolated from the International Space Station.</title>
        <authorList>
            <person name="Venkateswaran K."/>
            <person name="Simpson A."/>
        </authorList>
    </citation>
    <scope>NUCLEOTIDE SEQUENCE</scope>
    <source>
        <strain evidence="17">F6_2S_P_1</strain>
    </source>
</reference>
<evidence type="ECO:0000256" key="4">
    <source>
        <dbReference type="ARBA" id="ARBA00022475"/>
    </source>
</evidence>
<evidence type="ECO:0000256" key="12">
    <source>
        <dbReference type="ARBA" id="ARBA00023012"/>
    </source>
</evidence>
<evidence type="ECO:0000256" key="3">
    <source>
        <dbReference type="ARBA" id="ARBA00012438"/>
    </source>
</evidence>
<feature type="domain" description="Histidine kinase" evidence="15">
    <location>
        <begin position="492"/>
        <end position="591"/>
    </location>
</feature>
<evidence type="ECO:0000256" key="9">
    <source>
        <dbReference type="ARBA" id="ARBA00022777"/>
    </source>
</evidence>
<dbReference type="EC" id="2.7.13.3" evidence="3"/>
<evidence type="ECO:0000256" key="6">
    <source>
        <dbReference type="ARBA" id="ARBA00022679"/>
    </source>
</evidence>
<dbReference type="PANTHER" id="PTHR34220">
    <property type="entry name" value="SENSOR HISTIDINE KINASE YPDA"/>
    <property type="match status" value="1"/>
</dbReference>